<evidence type="ECO:0000313" key="5">
    <source>
        <dbReference type="Proteomes" id="UP000321039"/>
    </source>
</evidence>
<dbReference type="FunFam" id="3.40.50.720:FF:000084">
    <property type="entry name" value="Short-chain dehydrogenase reductase"/>
    <property type="match status" value="1"/>
</dbReference>
<accession>A0A5C9A9X9</accession>
<dbReference type="SUPFAM" id="SSF51735">
    <property type="entry name" value="NAD(P)-binding Rossmann-fold domains"/>
    <property type="match status" value="1"/>
</dbReference>
<dbReference type="PANTHER" id="PTHR24321">
    <property type="entry name" value="DEHYDROGENASES, SHORT CHAIN"/>
    <property type="match status" value="1"/>
</dbReference>
<dbReference type="GO" id="GO:0047936">
    <property type="term" value="F:glucose 1-dehydrogenase [NAD(P)+] activity"/>
    <property type="evidence" value="ECO:0007669"/>
    <property type="project" value="UniProtKB-EC"/>
</dbReference>
<dbReference type="NCBIfam" id="NF005559">
    <property type="entry name" value="PRK07231.1"/>
    <property type="match status" value="1"/>
</dbReference>
<evidence type="ECO:0000259" key="3">
    <source>
        <dbReference type="SMART" id="SM00822"/>
    </source>
</evidence>
<dbReference type="PROSITE" id="PS00061">
    <property type="entry name" value="ADH_SHORT"/>
    <property type="match status" value="1"/>
</dbReference>
<dbReference type="Pfam" id="PF13561">
    <property type="entry name" value="adh_short_C2"/>
    <property type="match status" value="1"/>
</dbReference>
<dbReference type="PANTHER" id="PTHR24321:SF15">
    <property type="entry name" value="OXIDOREDUCTASE UCPA"/>
    <property type="match status" value="1"/>
</dbReference>
<proteinExistence type="inferred from homology"/>
<dbReference type="PRINTS" id="PR00080">
    <property type="entry name" value="SDRFAMILY"/>
</dbReference>
<evidence type="ECO:0000256" key="2">
    <source>
        <dbReference type="ARBA" id="ARBA00023002"/>
    </source>
</evidence>
<reference evidence="4 5" key="1">
    <citation type="submission" date="2019-08" db="EMBL/GenBank/DDBJ databases">
        <title>Parahaliea maris sp. nov., isolated from the surface seawater.</title>
        <authorList>
            <person name="Liu Y."/>
        </authorList>
    </citation>
    <scope>NUCLEOTIDE SEQUENCE [LARGE SCALE GENOMIC DNA]</scope>
    <source>
        <strain evidence="4 5">HSLHS9</strain>
    </source>
</reference>
<sequence length="256" mass="27135">MPEREAQHVGCRKVAIVTGAARGIGRSIAAKLIEAGCKLVITDLDREEGIKAARALEADFFAHDVADEDSWRSLMSHVSSSYGRLDVLVNNAGIYRSGSIEDVSLEDWMVLQSVNVAGVFLGCKFAIPLMKACGGVIINMSSGAALRPNSGAALYSASKSAVWNLTRTTALHCAEQGYNIRCNSIHPGMVDTEMVASMAVGEEALRELYTKGAALHPLRRMASVEDIAAVAAFLATDSAEYLTGVALPVDGGYAIN</sequence>
<dbReference type="InterPro" id="IPR020904">
    <property type="entry name" value="Sc_DH/Rdtase_CS"/>
</dbReference>
<comment type="similarity">
    <text evidence="1">Belongs to the short-chain dehydrogenases/reductases (SDR) family.</text>
</comment>
<dbReference type="PRINTS" id="PR00081">
    <property type="entry name" value="GDHRDH"/>
</dbReference>
<dbReference type="SMART" id="SM00822">
    <property type="entry name" value="PKS_KR"/>
    <property type="match status" value="1"/>
</dbReference>
<dbReference type="RefSeq" id="WP_148066732.1">
    <property type="nucleotide sequence ID" value="NZ_VRZA01000001.1"/>
</dbReference>
<dbReference type="InterPro" id="IPR036291">
    <property type="entry name" value="NAD(P)-bd_dom_sf"/>
</dbReference>
<dbReference type="InterPro" id="IPR057326">
    <property type="entry name" value="KR_dom"/>
</dbReference>
<evidence type="ECO:0000256" key="1">
    <source>
        <dbReference type="ARBA" id="ARBA00006484"/>
    </source>
</evidence>
<organism evidence="4 5">
    <name type="scientific">Parahaliea maris</name>
    <dbReference type="NCBI Taxonomy" id="2716870"/>
    <lineage>
        <taxon>Bacteria</taxon>
        <taxon>Pseudomonadati</taxon>
        <taxon>Pseudomonadota</taxon>
        <taxon>Gammaproteobacteria</taxon>
        <taxon>Cellvibrionales</taxon>
        <taxon>Halieaceae</taxon>
        <taxon>Parahaliea</taxon>
    </lineage>
</organism>
<dbReference type="Proteomes" id="UP000321039">
    <property type="component" value="Unassembled WGS sequence"/>
</dbReference>
<gene>
    <name evidence="4" type="ORF">FV139_02960</name>
</gene>
<name>A0A5C9A9X9_9GAMM</name>
<keyword evidence="5" id="KW-1185">Reference proteome</keyword>
<dbReference type="EMBL" id="VRZA01000001">
    <property type="protein sequence ID" value="TXS96460.1"/>
    <property type="molecule type" value="Genomic_DNA"/>
</dbReference>
<evidence type="ECO:0000313" key="4">
    <source>
        <dbReference type="EMBL" id="TXS96460.1"/>
    </source>
</evidence>
<dbReference type="EC" id="1.1.1.47" evidence="4"/>
<protein>
    <submittedName>
        <fullName evidence="4">Glucose 1-dehydrogenase</fullName>
        <ecNumber evidence="4">1.1.1.47</ecNumber>
    </submittedName>
</protein>
<feature type="domain" description="Ketoreductase" evidence="3">
    <location>
        <begin position="13"/>
        <end position="177"/>
    </location>
</feature>
<dbReference type="AlphaFoldDB" id="A0A5C9A9X9"/>
<keyword evidence="2 4" id="KW-0560">Oxidoreductase</keyword>
<dbReference type="InterPro" id="IPR002347">
    <property type="entry name" value="SDR_fam"/>
</dbReference>
<dbReference type="Gene3D" id="3.40.50.720">
    <property type="entry name" value="NAD(P)-binding Rossmann-like Domain"/>
    <property type="match status" value="1"/>
</dbReference>
<comment type="caution">
    <text evidence="4">The sequence shown here is derived from an EMBL/GenBank/DDBJ whole genome shotgun (WGS) entry which is preliminary data.</text>
</comment>